<evidence type="ECO:0000313" key="1">
    <source>
        <dbReference type="EMBL" id="ASI13858.1"/>
    </source>
</evidence>
<protein>
    <submittedName>
        <fullName evidence="1">Type I phosphodiesterase/nucleotide pyrophosphatase</fullName>
    </submittedName>
</protein>
<dbReference type="RefSeq" id="WP_088820131.1">
    <property type="nucleotide sequence ID" value="NZ_CP019964.1"/>
</dbReference>
<dbReference type="PANTHER" id="PTHR10151:SF120">
    <property type="entry name" value="BIS(5'-ADENOSYL)-TRIPHOSPHATASE"/>
    <property type="match status" value="1"/>
</dbReference>
<dbReference type="Proteomes" id="UP000197679">
    <property type="component" value="Chromosome"/>
</dbReference>
<evidence type="ECO:0000313" key="2">
    <source>
        <dbReference type="Proteomes" id="UP000197679"/>
    </source>
</evidence>
<dbReference type="Gene3D" id="3.40.720.10">
    <property type="entry name" value="Alkaline Phosphatase, subunit A"/>
    <property type="match status" value="1"/>
</dbReference>
<dbReference type="OrthoDB" id="33550at2157"/>
<dbReference type="AlphaFoldDB" id="A0A218NMZ2"/>
<dbReference type="SUPFAM" id="SSF53649">
    <property type="entry name" value="Alkaline phosphatase-like"/>
    <property type="match status" value="1"/>
</dbReference>
<dbReference type="EMBL" id="CP019964">
    <property type="protein sequence ID" value="ASI13858.1"/>
    <property type="molecule type" value="Genomic_DNA"/>
</dbReference>
<dbReference type="InterPro" id="IPR002591">
    <property type="entry name" value="Phosphodiest/P_Trfase"/>
</dbReference>
<proteinExistence type="predicted"/>
<dbReference type="GeneID" id="33314102"/>
<organism evidence="1 2">
    <name type="scientific">Candidatus Mancarchaeum acidiphilum</name>
    <dbReference type="NCBI Taxonomy" id="1920749"/>
    <lineage>
        <taxon>Archaea</taxon>
        <taxon>Candidatus Micrarchaeota</taxon>
        <taxon>Candidatus Mancarchaeum</taxon>
    </lineage>
</organism>
<sequence>MHSIKSDLIDNGFIFPDYKNSSMELAKEVADGHGKMIGGKRKRRFLLFIDGFGYDLLKSAISNSRQLKRLPSEMQMGKISTVFPSFTPTVFTSIDSGKTPAEHGIIGSPIPIREYGMMKDILTLPWSPSVEEVSGKSEAEPLFPNLDTLLRMGSRGDFIYMQFERVTNKNSQTYLYSKINYTDYISFDDLLYQSIDIAESDQYNLAYTYIPDIDHAQHEYTKDSRRVLSITTFIMEMIMEKLLPKLKDNGWELLISSDHGQVSSRHEDINRFDAKTNILKYLRSPPWGTDRSIFFDAAEGMGEKFEKGFEKEFGKNFILYDSSEAIKSGLFGSTKVSDSLRYRFGTHMAIPKGKNIFYYKYPGGREYPGGKEWVSGSSGHHGGLSKEEMEIPLLKA</sequence>
<name>A0A218NMZ2_9ARCH</name>
<dbReference type="PANTHER" id="PTHR10151">
    <property type="entry name" value="ECTONUCLEOTIDE PYROPHOSPHATASE/PHOSPHODIESTERASE"/>
    <property type="match status" value="1"/>
</dbReference>
<gene>
    <name evidence="1" type="ORF">Mia14_0545</name>
</gene>
<dbReference type="KEGG" id="marh:Mia14_0545"/>
<keyword evidence="2" id="KW-1185">Reference proteome</keyword>
<dbReference type="InterPro" id="IPR017850">
    <property type="entry name" value="Alkaline_phosphatase_core_sf"/>
</dbReference>
<reference evidence="1 2" key="1">
    <citation type="journal article" date="2017" name="Nat. Commun.">
        <title>'ARMAN' archaea depend on association with euryarchaeal host in culture and in situ.</title>
        <authorList>
            <person name="Golyshina O."/>
            <person name="Toshchakov S."/>
            <person name="Makarova K."/>
            <person name="Gavrilov S."/>
            <person name="Korzhenkov A."/>
            <person name="La Cono V."/>
            <person name="Arcadi E."/>
            <person name="Nechitaylo T."/>
            <person name="Ferrer M."/>
            <person name="Kublanov I."/>
            <person name="Wolf Y."/>
            <person name="Yakimov M."/>
            <person name="Golyshin P."/>
            <person name="Slesarev A."/>
            <person name="Kozyavkin S."/>
        </authorList>
    </citation>
    <scope>NUCLEOTIDE SEQUENCE [LARGE SCALE GENOMIC DNA]</scope>
    <source>
        <strain evidence="1 2">Mia14</strain>
    </source>
</reference>
<dbReference type="GO" id="GO:0016787">
    <property type="term" value="F:hydrolase activity"/>
    <property type="evidence" value="ECO:0007669"/>
    <property type="project" value="UniProtKB-ARBA"/>
</dbReference>
<dbReference type="Pfam" id="PF01663">
    <property type="entry name" value="Phosphodiest"/>
    <property type="match status" value="1"/>
</dbReference>
<accession>A0A218NMZ2</accession>